<keyword evidence="3" id="KW-0862">Zinc</keyword>
<evidence type="ECO:0000256" key="1">
    <source>
        <dbReference type="ARBA" id="ARBA00022723"/>
    </source>
</evidence>
<accession>A0A445E572</accession>
<dbReference type="SMART" id="SM00575">
    <property type="entry name" value="ZnF_PMZ"/>
    <property type="match status" value="1"/>
</dbReference>
<feature type="domain" description="CCHC-type" evidence="6">
    <location>
        <begin position="239"/>
        <end position="253"/>
    </location>
</feature>
<feature type="region of interest" description="Disordered" evidence="5">
    <location>
        <begin position="201"/>
        <end position="231"/>
    </location>
</feature>
<dbReference type="PANTHER" id="PTHR31973:SF187">
    <property type="entry name" value="MUTATOR TRANSPOSASE MUDRA PROTEIN"/>
    <property type="match status" value="1"/>
</dbReference>
<dbReference type="InterPro" id="IPR006564">
    <property type="entry name" value="Znf_PMZ"/>
</dbReference>
<keyword evidence="1" id="KW-0479">Metal-binding</keyword>
<reference evidence="8 9" key="1">
    <citation type="submission" date="2019-01" db="EMBL/GenBank/DDBJ databases">
        <title>Sequencing of cultivated peanut Arachis hypogaea provides insights into genome evolution and oil improvement.</title>
        <authorList>
            <person name="Chen X."/>
        </authorList>
    </citation>
    <scope>NUCLEOTIDE SEQUENCE [LARGE SCALE GENOMIC DNA]</scope>
    <source>
        <strain evidence="9">cv. Fuhuasheng</strain>
        <tissue evidence="8">Leaves</tissue>
    </source>
</reference>
<dbReference type="STRING" id="3818.A0A445E572"/>
<feature type="compositionally biased region" description="Basic residues" evidence="5">
    <location>
        <begin position="207"/>
        <end position="217"/>
    </location>
</feature>
<feature type="compositionally biased region" description="Polar residues" evidence="5">
    <location>
        <begin position="218"/>
        <end position="229"/>
    </location>
</feature>
<dbReference type="Proteomes" id="UP000289738">
    <property type="component" value="Chromosome A03"/>
</dbReference>
<feature type="domain" description="SWIM-type" evidence="7">
    <location>
        <begin position="124"/>
        <end position="158"/>
    </location>
</feature>
<dbReference type="OrthoDB" id="1744165at2759"/>
<evidence type="ECO:0000313" key="9">
    <source>
        <dbReference type="Proteomes" id="UP000289738"/>
    </source>
</evidence>
<dbReference type="PROSITE" id="PS50966">
    <property type="entry name" value="ZF_SWIM"/>
    <property type="match status" value="1"/>
</dbReference>
<dbReference type="InterPro" id="IPR007527">
    <property type="entry name" value="Znf_SWIM"/>
</dbReference>
<proteinExistence type="predicted"/>
<dbReference type="InterPro" id="IPR001878">
    <property type="entry name" value="Znf_CCHC"/>
</dbReference>
<evidence type="ECO:0000256" key="3">
    <source>
        <dbReference type="ARBA" id="ARBA00022833"/>
    </source>
</evidence>
<evidence type="ECO:0000256" key="5">
    <source>
        <dbReference type="SAM" id="MobiDB-lite"/>
    </source>
</evidence>
<dbReference type="PROSITE" id="PS50158">
    <property type="entry name" value="ZF_CCHC"/>
    <property type="match status" value="1"/>
</dbReference>
<sequence>MEKLKRINRGAWEYLSKFEPATWVKAYFSHGPKVDNLTNNMCEVFNAKIVNYRIKPILTMCEEIRCYLMRRMVKHKQLLENYSGKLAPVQQKRLDRLIRPSKKWLAEWTGDEERKRFEVSRKNTKVDVDLIKQTCSCNKWQLTGMPCIHAVAAIRKRHDQPEEYVHPWLCMESIHKTYSHSIQPVPSQEFWTRSEYSRPDPPIIKRPIGRPKVHNRQKNPTEPMMQQSAKLKRSFKVTCSKCGSEGHNYKTCKGAPSNPN</sequence>
<evidence type="ECO:0000259" key="6">
    <source>
        <dbReference type="PROSITE" id="PS50158"/>
    </source>
</evidence>
<evidence type="ECO:0008006" key="10">
    <source>
        <dbReference type="Google" id="ProtNLM"/>
    </source>
</evidence>
<comment type="caution">
    <text evidence="8">The sequence shown here is derived from an EMBL/GenBank/DDBJ whole genome shotgun (WGS) entry which is preliminary data.</text>
</comment>
<evidence type="ECO:0000256" key="4">
    <source>
        <dbReference type="PROSITE-ProRule" id="PRU00047"/>
    </source>
</evidence>
<dbReference type="EMBL" id="SDMP01000003">
    <property type="protein sequence ID" value="RYR70513.1"/>
    <property type="molecule type" value="Genomic_DNA"/>
</dbReference>
<keyword evidence="2 4" id="KW-0863">Zinc-finger</keyword>
<dbReference type="GO" id="GO:0003676">
    <property type="term" value="F:nucleic acid binding"/>
    <property type="evidence" value="ECO:0007669"/>
    <property type="project" value="InterPro"/>
</dbReference>
<name>A0A445E572_ARAHY</name>
<keyword evidence="9" id="KW-1185">Reference proteome</keyword>
<evidence type="ECO:0000313" key="8">
    <source>
        <dbReference type="EMBL" id="RYR70513.1"/>
    </source>
</evidence>
<dbReference type="GO" id="GO:0008270">
    <property type="term" value="F:zinc ion binding"/>
    <property type="evidence" value="ECO:0007669"/>
    <property type="project" value="UniProtKB-KW"/>
</dbReference>
<dbReference type="PANTHER" id="PTHR31973">
    <property type="entry name" value="POLYPROTEIN, PUTATIVE-RELATED"/>
    <property type="match status" value="1"/>
</dbReference>
<protein>
    <recommendedName>
        <fullName evidence="10">SWIM-type domain-containing protein</fullName>
    </recommendedName>
</protein>
<gene>
    <name evidence="8" type="ORF">Ahy_A03g016998</name>
</gene>
<evidence type="ECO:0000259" key="7">
    <source>
        <dbReference type="PROSITE" id="PS50966"/>
    </source>
</evidence>
<organism evidence="8 9">
    <name type="scientific">Arachis hypogaea</name>
    <name type="common">Peanut</name>
    <dbReference type="NCBI Taxonomy" id="3818"/>
    <lineage>
        <taxon>Eukaryota</taxon>
        <taxon>Viridiplantae</taxon>
        <taxon>Streptophyta</taxon>
        <taxon>Embryophyta</taxon>
        <taxon>Tracheophyta</taxon>
        <taxon>Spermatophyta</taxon>
        <taxon>Magnoliopsida</taxon>
        <taxon>eudicotyledons</taxon>
        <taxon>Gunneridae</taxon>
        <taxon>Pentapetalae</taxon>
        <taxon>rosids</taxon>
        <taxon>fabids</taxon>
        <taxon>Fabales</taxon>
        <taxon>Fabaceae</taxon>
        <taxon>Papilionoideae</taxon>
        <taxon>50 kb inversion clade</taxon>
        <taxon>dalbergioids sensu lato</taxon>
        <taxon>Dalbergieae</taxon>
        <taxon>Pterocarpus clade</taxon>
        <taxon>Arachis</taxon>
    </lineage>
</organism>
<evidence type="ECO:0000256" key="2">
    <source>
        <dbReference type="ARBA" id="ARBA00022771"/>
    </source>
</evidence>
<dbReference type="Pfam" id="PF04434">
    <property type="entry name" value="SWIM"/>
    <property type="match status" value="1"/>
</dbReference>
<dbReference type="AlphaFoldDB" id="A0A445E572"/>